<organism evidence="3 4">
    <name type="scientific">Salipaludibacillus aurantiacus</name>
    <dbReference type="NCBI Taxonomy" id="1601833"/>
    <lineage>
        <taxon>Bacteria</taxon>
        <taxon>Bacillati</taxon>
        <taxon>Bacillota</taxon>
        <taxon>Bacilli</taxon>
        <taxon>Bacillales</taxon>
        <taxon>Bacillaceae</taxon>
    </lineage>
</organism>
<keyword evidence="1" id="KW-0472">Membrane</keyword>
<keyword evidence="4" id="KW-1185">Reference proteome</keyword>
<dbReference type="PANTHER" id="PTHR34473">
    <property type="entry name" value="UPF0699 TRANSMEMBRANE PROTEIN YDBS"/>
    <property type="match status" value="1"/>
</dbReference>
<keyword evidence="1" id="KW-1133">Transmembrane helix</keyword>
<dbReference type="InterPro" id="IPR005182">
    <property type="entry name" value="YdbS-like_PH"/>
</dbReference>
<keyword evidence="1" id="KW-0812">Transmembrane</keyword>
<proteinExistence type="predicted"/>
<feature type="transmembrane region" description="Helical" evidence="1">
    <location>
        <begin position="21"/>
        <end position="41"/>
    </location>
</feature>
<evidence type="ECO:0000256" key="1">
    <source>
        <dbReference type="SAM" id="Phobius"/>
    </source>
</evidence>
<protein>
    <recommendedName>
        <fullName evidence="2">YdbS-like PH domain-containing protein</fullName>
    </recommendedName>
</protein>
<dbReference type="AlphaFoldDB" id="A0A1H9P4X0"/>
<dbReference type="Proteomes" id="UP000198571">
    <property type="component" value="Unassembled WGS sequence"/>
</dbReference>
<sequence>MRPKPDEFLAKQTLKVWKLTAGLGALFYFLLPLGYWGVSLIWNLPGWPLYVLIAFAILLSLLNIFVIQKMQWKRWRYKIYENEVELMFGVFVVRRIIIPMIRVQHVDTRQGPILRYYNLASVTISTAATVHEIPGLSLEKADALRDHIAQLAREADPDE</sequence>
<gene>
    <name evidence="3" type="ORF">SAMN05518684_101126</name>
</gene>
<dbReference type="STRING" id="1601833.SAMN05518684_101126"/>
<evidence type="ECO:0000259" key="2">
    <source>
        <dbReference type="Pfam" id="PF03703"/>
    </source>
</evidence>
<feature type="transmembrane region" description="Helical" evidence="1">
    <location>
        <begin position="47"/>
        <end position="67"/>
    </location>
</feature>
<dbReference type="Pfam" id="PF03703">
    <property type="entry name" value="bPH_2"/>
    <property type="match status" value="1"/>
</dbReference>
<dbReference type="EMBL" id="FOGT01000001">
    <property type="protein sequence ID" value="SER42623.1"/>
    <property type="molecule type" value="Genomic_DNA"/>
</dbReference>
<name>A0A1H9P4X0_9BACI</name>
<evidence type="ECO:0000313" key="3">
    <source>
        <dbReference type="EMBL" id="SER42623.1"/>
    </source>
</evidence>
<dbReference type="OrthoDB" id="1750577at2"/>
<feature type="domain" description="YdbS-like PH" evidence="2">
    <location>
        <begin position="72"/>
        <end position="148"/>
    </location>
</feature>
<dbReference type="PANTHER" id="PTHR34473:SF2">
    <property type="entry name" value="UPF0699 TRANSMEMBRANE PROTEIN YDBT"/>
    <property type="match status" value="1"/>
</dbReference>
<accession>A0A1H9P4X0</accession>
<reference evidence="4" key="1">
    <citation type="submission" date="2016-10" db="EMBL/GenBank/DDBJ databases">
        <authorList>
            <person name="Varghese N."/>
            <person name="Submissions S."/>
        </authorList>
    </citation>
    <scope>NUCLEOTIDE SEQUENCE [LARGE SCALE GENOMIC DNA]</scope>
    <source>
        <strain evidence="4">S9</strain>
    </source>
</reference>
<evidence type="ECO:0000313" key="4">
    <source>
        <dbReference type="Proteomes" id="UP000198571"/>
    </source>
</evidence>
<dbReference type="RefSeq" id="WP_093047072.1">
    <property type="nucleotide sequence ID" value="NZ_FOGT01000001.1"/>
</dbReference>